<dbReference type="EC" id="2.6.1.9" evidence="9"/>
<keyword evidence="7 9" id="KW-0663">Pyridoxal phosphate</keyword>
<dbReference type="InterPro" id="IPR015424">
    <property type="entry name" value="PyrdxlP-dep_Trfase"/>
</dbReference>
<dbReference type="Proteomes" id="UP000318102">
    <property type="component" value="Unassembled WGS sequence"/>
</dbReference>
<dbReference type="GO" id="GO:0004400">
    <property type="term" value="F:histidinol-phosphate transaminase activity"/>
    <property type="evidence" value="ECO:0007669"/>
    <property type="project" value="UniProtKB-UniRule"/>
</dbReference>
<evidence type="ECO:0000256" key="7">
    <source>
        <dbReference type="ARBA" id="ARBA00022898"/>
    </source>
</evidence>
<keyword evidence="4 9" id="KW-0032">Aminotransferase</keyword>
<feature type="modified residue" description="N6-(pyridoxal phosphate)lysine" evidence="9">
    <location>
        <position position="211"/>
    </location>
</feature>
<keyword evidence="6 9" id="KW-0808">Transferase</keyword>
<accession>A0A559IX21</accession>
<comment type="subunit">
    <text evidence="3 9">Homodimer.</text>
</comment>
<comment type="catalytic activity">
    <reaction evidence="9">
        <text>L-histidinol phosphate + 2-oxoglutarate = 3-(imidazol-4-yl)-2-oxopropyl phosphate + L-glutamate</text>
        <dbReference type="Rhea" id="RHEA:23744"/>
        <dbReference type="ChEBI" id="CHEBI:16810"/>
        <dbReference type="ChEBI" id="CHEBI:29985"/>
        <dbReference type="ChEBI" id="CHEBI:57766"/>
        <dbReference type="ChEBI" id="CHEBI:57980"/>
        <dbReference type="EC" id="2.6.1.9"/>
    </reaction>
</comment>
<reference evidence="11 12" key="1">
    <citation type="submission" date="2019-07" db="EMBL/GenBank/DDBJ databases">
        <authorList>
            <person name="Kim J."/>
        </authorList>
    </citation>
    <scope>NUCLEOTIDE SEQUENCE [LARGE SCALE GENOMIC DNA]</scope>
    <source>
        <strain evidence="11 12">N4</strain>
    </source>
</reference>
<evidence type="ECO:0000256" key="3">
    <source>
        <dbReference type="ARBA" id="ARBA00011738"/>
    </source>
</evidence>
<comment type="caution">
    <text evidence="11">The sequence shown here is derived from an EMBL/GenBank/DDBJ whole genome shotgun (WGS) entry which is preliminary data.</text>
</comment>
<dbReference type="PANTHER" id="PTHR42885:SF2">
    <property type="entry name" value="HISTIDINOL-PHOSPHATE AMINOTRANSFERASE"/>
    <property type="match status" value="1"/>
</dbReference>
<dbReference type="SUPFAM" id="SSF53383">
    <property type="entry name" value="PLP-dependent transferases"/>
    <property type="match status" value="1"/>
</dbReference>
<dbReference type="InterPro" id="IPR001917">
    <property type="entry name" value="Aminotrans_II_pyridoxalP_BS"/>
</dbReference>
<keyword evidence="5 9" id="KW-0028">Amino-acid biosynthesis</keyword>
<comment type="similarity">
    <text evidence="2 9">Belongs to the class-II pyridoxal-phosphate-dependent aminotransferase family. Histidinol-phosphate aminotransferase subfamily.</text>
</comment>
<dbReference type="InterPro" id="IPR005861">
    <property type="entry name" value="HisP_aminotrans"/>
</dbReference>
<dbReference type="PANTHER" id="PTHR42885">
    <property type="entry name" value="HISTIDINOL-PHOSPHATE AMINOTRANSFERASE-RELATED"/>
    <property type="match status" value="1"/>
</dbReference>
<dbReference type="PROSITE" id="PS00599">
    <property type="entry name" value="AA_TRANSFER_CLASS_2"/>
    <property type="match status" value="1"/>
</dbReference>
<proteinExistence type="inferred from homology"/>
<evidence type="ECO:0000256" key="5">
    <source>
        <dbReference type="ARBA" id="ARBA00022605"/>
    </source>
</evidence>
<dbReference type="InterPro" id="IPR004839">
    <property type="entry name" value="Aminotransferase_I/II_large"/>
</dbReference>
<dbReference type="GO" id="GO:0030170">
    <property type="term" value="F:pyridoxal phosphate binding"/>
    <property type="evidence" value="ECO:0007669"/>
    <property type="project" value="InterPro"/>
</dbReference>
<dbReference type="NCBIfam" id="TIGR01141">
    <property type="entry name" value="hisC"/>
    <property type="match status" value="1"/>
</dbReference>
<dbReference type="GO" id="GO:0000105">
    <property type="term" value="P:L-histidine biosynthetic process"/>
    <property type="evidence" value="ECO:0007669"/>
    <property type="project" value="UniProtKB-UniRule"/>
</dbReference>
<keyword evidence="12" id="KW-1185">Reference proteome</keyword>
<evidence type="ECO:0000313" key="11">
    <source>
        <dbReference type="EMBL" id="TVX92163.1"/>
    </source>
</evidence>
<evidence type="ECO:0000256" key="8">
    <source>
        <dbReference type="ARBA" id="ARBA00023102"/>
    </source>
</evidence>
<comment type="pathway">
    <text evidence="9">Amino-acid biosynthesis; L-histidine biosynthesis; L-histidine from 5-phospho-alpha-D-ribose 1-diphosphate: step 7/9.</text>
</comment>
<dbReference type="InterPro" id="IPR015421">
    <property type="entry name" value="PyrdxlP-dep_Trfase_major"/>
</dbReference>
<evidence type="ECO:0000256" key="2">
    <source>
        <dbReference type="ARBA" id="ARBA00007970"/>
    </source>
</evidence>
<evidence type="ECO:0000256" key="1">
    <source>
        <dbReference type="ARBA" id="ARBA00001933"/>
    </source>
</evidence>
<evidence type="ECO:0000256" key="6">
    <source>
        <dbReference type="ARBA" id="ARBA00022679"/>
    </source>
</evidence>
<feature type="domain" description="Aminotransferase class I/classII large" evidence="10">
    <location>
        <begin position="24"/>
        <end position="344"/>
    </location>
</feature>
<sequence length="354" mass="39708">MYIKQSIEQLAPYVPGIQPQMDGHVIKINANENPYPPSPQVQQLLSGFDFAQLRYYPDATSQRLRKLIAAHYQLSSDHLFCGNGSDEIISYLFQVCFEEQDTIATPYPTYTLYKTIADIHRVHTVYVPTRDDFTIDTQALAQTGAKGLFIANPNAQTGLLLSLTEIEELLKQYDGLVVIDEAYIEFAPATASACELVARYPNLVVLRTFSKSYSLCGIRVGYSLANPVLVHALDKCRDSYNVSHLSQLLAEAAFEDQAYLQSTVKKIVATRERVTAALTDLGFEVLPSEANFVLCKPVHGSAIDIYEFLKARHVYVRYFDSPRLSDKLRITIGTDAEMDVLLKYLHEFTGVKSV</sequence>
<dbReference type="Gene3D" id="3.90.1150.10">
    <property type="entry name" value="Aspartate Aminotransferase, domain 1"/>
    <property type="match status" value="1"/>
</dbReference>
<organism evidence="11 12">
    <name type="scientific">Paenibacillus agilis</name>
    <dbReference type="NCBI Taxonomy" id="3020863"/>
    <lineage>
        <taxon>Bacteria</taxon>
        <taxon>Bacillati</taxon>
        <taxon>Bacillota</taxon>
        <taxon>Bacilli</taxon>
        <taxon>Bacillales</taxon>
        <taxon>Paenibacillaceae</taxon>
        <taxon>Paenibacillus</taxon>
    </lineage>
</organism>
<comment type="cofactor">
    <cofactor evidence="1 9">
        <name>pyridoxal 5'-phosphate</name>
        <dbReference type="ChEBI" id="CHEBI:597326"/>
    </cofactor>
</comment>
<evidence type="ECO:0000256" key="4">
    <source>
        <dbReference type="ARBA" id="ARBA00022576"/>
    </source>
</evidence>
<evidence type="ECO:0000256" key="9">
    <source>
        <dbReference type="HAMAP-Rule" id="MF_01023"/>
    </source>
</evidence>
<gene>
    <name evidence="9" type="primary">hisC</name>
    <name evidence="11" type="ORF">FPZ44_03285</name>
</gene>
<dbReference type="InterPro" id="IPR015422">
    <property type="entry name" value="PyrdxlP-dep_Trfase_small"/>
</dbReference>
<dbReference type="CDD" id="cd00609">
    <property type="entry name" value="AAT_like"/>
    <property type="match status" value="1"/>
</dbReference>
<dbReference type="UniPathway" id="UPA00031">
    <property type="reaction ID" value="UER00012"/>
</dbReference>
<dbReference type="RefSeq" id="WP_144987358.1">
    <property type="nucleotide sequence ID" value="NZ_VNJK01000001.1"/>
</dbReference>
<evidence type="ECO:0000313" key="12">
    <source>
        <dbReference type="Proteomes" id="UP000318102"/>
    </source>
</evidence>
<protein>
    <recommendedName>
        <fullName evidence="9">Histidinol-phosphate aminotransferase</fullName>
        <ecNumber evidence="9">2.6.1.9</ecNumber>
    </recommendedName>
    <alternativeName>
        <fullName evidence="9">Imidazole acetol-phosphate transaminase</fullName>
    </alternativeName>
</protein>
<dbReference type="OrthoDB" id="9813612at2"/>
<dbReference type="EMBL" id="VNJK01000001">
    <property type="protein sequence ID" value="TVX92163.1"/>
    <property type="molecule type" value="Genomic_DNA"/>
</dbReference>
<dbReference type="AlphaFoldDB" id="A0A559IX21"/>
<dbReference type="Gene3D" id="3.40.640.10">
    <property type="entry name" value="Type I PLP-dependent aspartate aminotransferase-like (Major domain)"/>
    <property type="match status" value="1"/>
</dbReference>
<evidence type="ECO:0000259" key="10">
    <source>
        <dbReference type="Pfam" id="PF00155"/>
    </source>
</evidence>
<dbReference type="HAMAP" id="MF_01023">
    <property type="entry name" value="HisC_aminotrans_2"/>
    <property type="match status" value="1"/>
</dbReference>
<dbReference type="Pfam" id="PF00155">
    <property type="entry name" value="Aminotran_1_2"/>
    <property type="match status" value="1"/>
</dbReference>
<keyword evidence="8 9" id="KW-0368">Histidine biosynthesis</keyword>
<name>A0A559IX21_9BACL</name>